<feature type="region of interest" description="Disordered" evidence="1">
    <location>
        <begin position="44"/>
        <end position="67"/>
    </location>
</feature>
<accession>A0A951QF20</accession>
<protein>
    <submittedName>
        <fullName evidence="2">Uncharacterized protein</fullName>
    </submittedName>
</protein>
<evidence type="ECO:0000313" key="3">
    <source>
        <dbReference type="Proteomes" id="UP000757435"/>
    </source>
</evidence>
<evidence type="ECO:0000256" key="1">
    <source>
        <dbReference type="SAM" id="MobiDB-lite"/>
    </source>
</evidence>
<dbReference type="AlphaFoldDB" id="A0A951QF20"/>
<organism evidence="2 3">
    <name type="scientific">Drouetiella hepatica Uher 2000/2452</name>
    <dbReference type="NCBI Taxonomy" id="904376"/>
    <lineage>
        <taxon>Bacteria</taxon>
        <taxon>Bacillati</taxon>
        <taxon>Cyanobacteriota</taxon>
        <taxon>Cyanophyceae</taxon>
        <taxon>Oculatellales</taxon>
        <taxon>Oculatellaceae</taxon>
        <taxon>Drouetiella</taxon>
    </lineage>
</organism>
<reference evidence="2" key="2">
    <citation type="journal article" date="2022" name="Microbiol. Resour. Announc.">
        <title>Metagenome Sequencing to Explore Phylogenomics of Terrestrial Cyanobacteria.</title>
        <authorList>
            <person name="Ward R.D."/>
            <person name="Stajich J.E."/>
            <person name="Johansen J.R."/>
            <person name="Huntemann M."/>
            <person name="Clum A."/>
            <person name="Foster B."/>
            <person name="Foster B."/>
            <person name="Roux S."/>
            <person name="Palaniappan K."/>
            <person name="Varghese N."/>
            <person name="Mukherjee S."/>
            <person name="Reddy T.B.K."/>
            <person name="Daum C."/>
            <person name="Copeland A."/>
            <person name="Chen I.A."/>
            <person name="Ivanova N.N."/>
            <person name="Kyrpides N.C."/>
            <person name="Shapiro N."/>
            <person name="Eloe-Fadrosh E.A."/>
            <person name="Pietrasiak N."/>
        </authorList>
    </citation>
    <scope>NUCLEOTIDE SEQUENCE</scope>
    <source>
        <strain evidence="2">UHER 2000/2452</strain>
    </source>
</reference>
<name>A0A951QF20_9CYAN</name>
<feature type="compositionally biased region" description="Polar residues" evidence="1">
    <location>
        <begin position="57"/>
        <end position="67"/>
    </location>
</feature>
<evidence type="ECO:0000313" key="2">
    <source>
        <dbReference type="EMBL" id="MBW4661364.1"/>
    </source>
</evidence>
<comment type="caution">
    <text evidence="2">The sequence shown here is derived from an EMBL/GenBank/DDBJ whole genome shotgun (WGS) entry which is preliminary data.</text>
</comment>
<gene>
    <name evidence="2" type="ORF">KME15_22040</name>
</gene>
<reference evidence="2" key="1">
    <citation type="submission" date="2021-05" db="EMBL/GenBank/DDBJ databases">
        <authorList>
            <person name="Pietrasiak N."/>
            <person name="Ward R."/>
            <person name="Stajich J.E."/>
            <person name="Kurbessoian T."/>
        </authorList>
    </citation>
    <scope>NUCLEOTIDE SEQUENCE</scope>
    <source>
        <strain evidence="2">UHER 2000/2452</strain>
    </source>
</reference>
<proteinExistence type="predicted"/>
<dbReference type="Proteomes" id="UP000757435">
    <property type="component" value="Unassembled WGS sequence"/>
</dbReference>
<sequence length="67" mass="7626">MTTTPRTRNFHKPEVIGIGRASVLPRARIHKQWGIDRLYSSKISTSPDSELTDENESSFNIHSILMT</sequence>
<dbReference type="EMBL" id="JAHHHD010000035">
    <property type="protein sequence ID" value="MBW4661364.1"/>
    <property type="molecule type" value="Genomic_DNA"/>
</dbReference>